<evidence type="ECO:0000313" key="2">
    <source>
        <dbReference type="EMBL" id="KAJ8892319.1"/>
    </source>
</evidence>
<feature type="compositionally biased region" description="Polar residues" evidence="1">
    <location>
        <begin position="166"/>
        <end position="178"/>
    </location>
</feature>
<evidence type="ECO:0000313" key="3">
    <source>
        <dbReference type="Proteomes" id="UP001159363"/>
    </source>
</evidence>
<evidence type="ECO:0000256" key="1">
    <source>
        <dbReference type="SAM" id="MobiDB-lite"/>
    </source>
</evidence>
<gene>
    <name evidence="2" type="ORF">PR048_004899</name>
</gene>
<feature type="compositionally biased region" description="Basic and acidic residues" evidence="1">
    <location>
        <begin position="109"/>
        <end position="123"/>
    </location>
</feature>
<feature type="region of interest" description="Disordered" evidence="1">
    <location>
        <begin position="109"/>
        <end position="178"/>
    </location>
</feature>
<keyword evidence="3" id="KW-1185">Reference proteome</keyword>
<comment type="caution">
    <text evidence="2">The sequence shown here is derived from an EMBL/GenBank/DDBJ whole genome shotgun (WGS) entry which is preliminary data.</text>
</comment>
<name>A0ABQ9I6Q9_9NEOP</name>
<accession>A0ABQ9I6Q9</accession>
<sequence length="178" mass="19721">MPLIGGFSRGSPVPPLHYGASPFSLNFTFIGSQYLVVKSSPNLFTQLVLVSFPTTYRFYVTIRTASAFPLACFADLQWTQSVGAPPIWSAGGSGFEFRIPGNGETCEKKEGIKEKRCSQGERRRQARLKTKSPEVLSNSIDPIENKLSAKVWDSNPHSPYREQELKSSTLDRSTSLTI</sequence>
<dbReference type="EMBL" id="JARBHB010000002">
    <property type="protein sequence ID" value="KAJ8892319.1"/>
    <property type="molecule type" value="Genomic_DNA"/>
</dbReference>
<organism evidence="2 3">
    <name type="scientific">Dryococelus australis</name>
    <dbReference type="NCBI Taxonomy" id="614101"/>
    <lineage>
        <taxon>Eukaryota</taxon>
        <taxon>Metazoa</taxon>
        <taxon>Ecdysozoa</taxon>
        <taxon>Arthropoda</taxon>
        <taxon>Hexapoda</taxon>
        <taxon>Insecta</taxon>
        <taxon>Pterygota</taxon>
        <taxon>Neoptera</taxon>
        <taxon>Polyneoptera</taxon>
        <taxon>Phasmatodea</taxon>
        <taxon>Verophasmatodea</taxon>
        <taxon>Anareolatae</taxon>
        <taxon>Phasmatidae</taxon>
        <taxon>Eurycanthinae</taxon>
        <taxon>Dryococelus</taxon>
    </lineage>
</organism>
<reference evidence="2 3" key="1">
    <citation type="submission" date="2023-02" db="EMBL/GenBank/DDBJ databases">
        <title>LHISI_Scaffold_Assembly.</title>
        <authorList>
            <person name="Stuart O.P."/>
            <person name="Cleave R."/>
            <person name="Magrath M.J.L."/>
            <person name="Mikheyev A.S."/>
        </authorList>
    </citation>
    <scope>NUCLEOTIDE SEQUENCE [LARGE SCALE GENOMIC DNA]</scope>
    <source>
        <strain evidence="2">Daus_M_001</strain>
        <tissue evidence="2">Leg muscle</tissue>
    </source>
</reference>
<protein>
    <submittedName>
        <fullName evidence="2">Uncharacterized protein</fullName>
    </submittedName>
</protein>
<dbReference type="Proteomes" id="UP001159363">
    <property type="component" value="Chromosome 2"/>
</dbReference>
<proteinExistence type="predicted"/>